<dbReference type="PANTHER" id="PTHR43394:SF1">
    <property type="entry name" value="ATP-BINDING CASSETTE SUB-FAMILY B MEMBER 10, MITOCHONDRIAL"/>
    <property type="match status" value="1"/>
</dbReference>
<dbReference type="Pfam" id="PF00005">
    <property type="entry name" value="ABC_tran"/>
    <property type="match status" value="1"/>
</dbReference>
<dbReference type="Pfam" id="PF00664">
    <property type="entry name" value="ABC_membrane"/>
    <property type="match status" value="1"/>
</dbReference>
<name>A0A9D1AG02_9FIRM</name>
<dbReference type="PANTHER" id="PTHR43394">
    <property type="entry name" value="ATP-DEPENDENT PERMEASE MDL1, MITOCHONDRIAL"/>
    <property type="match status" value="1"/>
</dbReference>
<dbReference type="AlphaFoldDB" id="A0A9D1AG02"/>
<dbReference type="InterPro" id="IPR039421">
    <property type="entry name" value="Type_1_exporter"/>
</dbReference>
<dbReference type="SMART" id="SM00382">
    <property type="entry name" value="AAA"/>
    <property type="match status" value="1"/>
</dbReference>
<keyword evidence="4 9" id="KW-0812">Transmembrane</keyword>
<evidence type="ECO:0000256" key="6">
    <source>
        <dbReference type="ARBA" id="ARBA00022840"/>
    </source>
</evidence>
<evidence type="ECO:0000256" key="3">
    <source>
        <dbReference type="ARBA" id="ARBA00022475"/>
    </source>
</evidence>
<evidence type="ECO:0000256" key="8">
    <source>
        <dbReference type="ARBA" id="ARBA00023136"/>
    </source>
</evidence>
<proteinExistence type="predicted"/>
<dbReference type="GO" id="GO:0005524">
    <property type="term" value="F:ATP binding"/>
    <property type="evidence" value="ECO:0007669"/>
    <property type="project" value="UniProtKB-KW"/>
</dbReference>
<keyword evidence="7 9" id="KW-1133">Transmembrane helix</keyword>
<dbReference type="CDD" id="cd18548">
    <property type="entry name" value="ABC_6TM_Tm287_like"/>
    <property type="match status" value="1"/>
</dbReference>
<dbReference type="InterPro" id="IPR017871">
    <property type="entry name" value="ABC_transporter-like_CS"/>
</dbReference>
<feature type="transmembrane region" description="Helical" evidence="9">
    <location>
        <begin position="245"/>
        <end position="268"/>
    </location>
</feature>
<dbReference type="Gene3D" id="3.40.50.300">
    <property type="entry name" value="P-loop containing nucleotide triphosphate hydrolases"/>
    <property type="match status" value="1"/>
</dbReference>
<dbReference type="PROSITE" id="PS50929">
    <property type="entry name" value="ABC_TM1F"/>
    <property type="match status" value="1"/>
</dbReference>
<comment type="subcellular location">
    <subcellularLocation>
        <location evidence="1">Cell membrane</location>
        <topology evidence="1">Multi-pass membrane protein</topology>
    </subcellularLocation>
</comment>
<dbReference type="GO" id="GO:0005886">
    <property type="term" value="C:plasma membrane"/>
    <property type="evidence" value="ECO:0007669"/>
    <property type="project" value="UniProtKB-SubCell"/>
</dbReference>
<dbReference type="InterPro" id="IPR011527">
    <property type="entry name" value="ABC1_TM_dom"/>
</dbReference>
<accession>A0A9D1AG02</accession>
<evidence type="ECO:0000256" key="1">
    <source>
        <dbReference type="ARBA" id="ARBA00004651"/>
    </source>
</evidence>
<dbReference type="PROSITE" id="PS00211">
    <property type="entry name" value="ABC_TRANSPORTER_1"/>
    <property type="match status" value="1"/>
</dbReference>
<feature type="transmembrane region" description="Helical" evidence="9">
    <location>
        <begin position="61"/>
        <end position="82"/>
    </location>
</feature>
<keyword evidence="8 9" id="KW-0472">Membrane</keyword>
<feature type="domain" description="ABC transporter" evidence="10">
    <location>
        <begin position="344"/>
        <end position="580"/>
    </location>
</feature>
<dbReference type="SUPFAM" id="SSF90123">
    <property type="entry name" value="ABC transporter transmembrane region"/>
    <property type="match status" value="1"/>
</dbReference>
<dbReference type="Gene3D" id="1.20.1560.10">
    <property type="entry name" value="ABC transporter type 1, transmembrane domain"/>
    <property type="match status" value="1"/>
</dbReference>
<dbReference type="InterPro" id="IPR036640">
    <property type="entry name" value="ABC1_TM_sf"/>
</dbReference>
<keyword evidence="2" id="KW-0813">Transport</keyword>
<dbReference type="PROSITE" id="PS50893">
    <property type="entry name" value="ABC_TRANSPORTER_2"/>
    <property type="match status" value="1"/>
</dbReference>
<dbReference type="InterPro" id="IPR027417">
    <property type="entry name" value="P-loop_NTPase"/>
</dbReference>
<feature type="transmembrane region" description="Helical" evidence="9">
    <location>
        <begin position="167"/>
        <end position="187"/>
    </location>
</feature>
<evidence type="ECO:0000259" key="11">
    <source>
        <dbReference type="PROSITE" id="PS50929"/>
    </source>
</evidence>
<feature type="transmembrane region" description="Helical" evidence="9">
    <location>
        <begin position="143"/>
        <end position="161"/>
    </location>
</feature>
<dbReference type="SUPFAM" id="SSF52540">
    <property type="entry name" value="P-loop containing nucleoside triphosphate hydrolases"/>
    <property type="match status" value="1"/>
</dbReference>
<keyword evidence="5" id="KW-0547">Nucleotide-binding</keyword>
<comment type="caution">
    <text evidence="12">The sequence shown here is derived from an EMBL/GenBank/DDBJ whole genome shotgun (WGS) entry which is preliminary data.</text>
</comment>
<dbReference type="GO" id="GO:0015421">
    <property type="term" value="F:ABC-type oligopeptide transporter activity"/>
    <property type="evidence" value="ECO:0007669"/>
    <property type="project" value="TreeGrafter"/>
</dbReference>
<reference evidence="12" key="2">
    <citation type="journal article" date="2021" name="PeerJ">
        <title>Extensive microbial diversity within the chicken gut microbiome revealed by metagenomics and culture.</title>
        <authorList>
            <person name="Gilroy R."/>
            <person name="Ravi A."/>
            <person name="Getino M."/>
            <person name="Pursley I."/>
            <person name="Horton D.L."/>
            <person name="Alikhan N.F."/>
            <person name="Baker D."/>
            <person name="Gharbi K."/>
            <person name="Hall N."/>
            <person name="Watson M."/>
            <person name="Adriaenssens E.M."/>
            <person name="Foster-Nyarko E."/>
            <person name="Jarju S."/>
            <person name="Secka A."/>
            <person name="Antonio M."/>
            <person name="Oren A."/>
            <person name="Chaudhuri R.R."/>
            <person name="La Ragione R."/>
            <person name="Hildebrand F."/>
            <person name="Pallen M.J."/>
        </authorList>
    </citation>
    <scope>NUCLEOTIDE SEQUENCE</scope>
    <source>
        <strain evidence="12">ChiW25-3613</strain>
    </source>
</reference>
<evidence type="ECO:0000256" key="7">
    <source>
        <dbReference type="ARBA" id="ARBA00022989"/>
    </source>
</evidence>
<organism evidence="12 13">
    <name type="scientific">Candidatus Coproplasma stercoripullorum</name>
    <dbReference type="NCBI Taxonomy" id="2840751"/>
    <lineage>
        <taxon>Bacteria</taxon>
        <taxon>Bacillati</taxon>
        <taxon>Bacillota</taxon>
        <taxon>Clostridia</taxon>
        <taxon>Eubacteriales</taxon>
        <taxon>Candidatus Coproplasma</taxon>
    </lineage>
</organism>
<reference evidence="12" key="1">
    <citation type="submission" date="2020-10" db="EMBL/GenBank/DDBJ databases">
        <authorList>
            <person name="Gilroy R."/>
        </authorList>
    </citation>
    <scope>NUCLEOTIDE SEQUENCE</scope>
    <source>
        <strain evidence="12">ChiW25-3613</strain>
    </source>
</reference>
<feature type="transmembrane region" description="Helical" evidence="9">
    <location>
        <begin position="288"/>
        <end position="309"/>
    </location>
</feature>
<evidence type="ECO:0000259" key="10">
    <source>
        <dbReference type="PROSITE" id="PS50893"/>
    </source>
</evidence>
<protein>
    <submittedName>
        <fullName evidence="12">ABC transporter ATP-binding protein</fullName>
    </submittedName>
</protein>
<evidence type="ECO:0000256" key="5">
    <source>
        <dbReference type="ARBA" id="ARBA00022741"/>
    </source>
</evidence>
<keyword evidence="3" id="KW-1003">Cell membrane</keyword>
<evidence type="ECO:0000313" key="12">
    <source>
        <dbReference type="EMBL" id="HIR39628.1"/>
    </source>
</evidence>
<dbReference type="GO" id="GO:0016887">
    <property type="term" value="F:ATP hydrolysis activity"/>
    <property type="evidence" value="ECO:0007669"/>
    <property type="project" value="InterPro"/>
</dbReference>
<evidence type="ECO:0000256" key="9">
    <source>
        <dbReference type="SAM" id="Phobius"/>
    </source>
</evidence>
<dbReference type="Proteomes" id="UP000824179">
    <property type="component" value="Unassembled WGS sequence"/>
</dbReference>
<evidence type="ECO:0000256" key="2">
    <source>
        <dbReference type="ARBA" id="ARBA00022448"/>
    </source>
</evidence>
<dbReference type="FunFam" id="3.40.50.300:FF:000221">
    <property type="entry name" value="Multidrug ABC transporter ATP-binding protein"/>
    <property type="match status" value="1"/>
</dbReference>
<dbReference type="InterPro" id="IPR003593">
    <property type="entry name" value="AAA+_ATPase"/>
</dbReference>
<gene>
    <name evidence="12" type="ORF">IAB90_04505</name>
</gene>
<dbReference type="EMBL" id="DVHB01000077">
    <property type="protein sequence ID" value="HIR39628.1"/>
    <property type="molecule type" value="Genomic_DNA"/>
</dbReference>
<dbReference type="InterPro" id="IPR003439">
    <property type="entry name" value="ABC_transporter-like_ATP-bd"/>
</dbReference>
<keyword evidence="6 12" id="KW-0067">ATP-binding</keyword>
<sequence length="587" mass="64375">MIKKLLKSVREYKTASISVPVLMAVEAIMEIVIPFLMTFIVGELQRVAESTDSNVTVNMNTIIICGVLMLVCAVGALIAGAAGAKLAAKASCGFAHNLREDMYNNLQTFSFANIDNYSTASLITRITTDVTNVQNAYQMAIRMLIRAPILFIASIIMTCFIDPLMALLFAGAAIVLGIVVSVCMFKVTPYFRTMFKKYDTLNAVVQEDLTAIRVVKSYVREDTEIAKMKKATGDVYTYSVKAERILTIMMPSVMLVMFIVNIFVLTLGSNMSMGYISGAVDPTEMQTLFQYSAQILSGVMMVAMCLNFIALSRGSAERIVEVLDEKTTLPKSKEQIKEVKDGSIDFDGVEFCYSQKADVAVLKDIDLHIKSGETIGIIGATGSGKSSLVSLIPRLYDPSKGTVKVGGLDVRKYNLDALRNSVAMVLQKNVLFSGTVAENLRWGDENATDEQVREAAVQACADEFIQQLPGGYNYDLGQGGVNVSGGQKQRLCIARALLKHPKIIIFDDSTSAVDTKTDAIIRENLRKYAPETTKIIIAQRIASVEDADRIIVIDEGRIDGIGTHEELLKNNEIYREVYESQVKGGEE</sequence>
<evidence type="ECO:0000313" key="13">
    <source>
        <dbReference type="Proteomes" id="UP000824179"/>
    </source>
</evidence>
<feature type="domain" description="ABC transmembrane type-1" evidence="11">
    <location>
        <begin position="21"/>
        <end position="311"/>
    </location>
</feature>
<feature type="transmembrane region" description="Helical" evidence="9">
    <location>
        <begin position="21"/>
        <end position="41"/>
    </location>
</feature>
<evidence type="ECO:0000256" key="4">
    <source>
        <dbReference type="ARBA" id="ARBA00022692"/>
    </source>
</evidence>